<keyword evidence="7" id="KW-1185">Reference proteome</keyword>
<dbReference type="CDD" id="cd06306">
    <property type="entry name" value="PBP1_TorT-like"/>
    <property type="match status" value="1"/>
</dbReference>
<comment type="subcellular location">
    <subcellularLocation>
        <location evidence="1">Cell envelope</location>
    </subcellularLocation>
</comment>
<feature type="domain" description="Periplasmic binding protein" evidence="5">
    <location>
        <begin position="31"/>
        <end position="285"/>
    </location>
</feature>
<name>A0ABU0FA55_9HYPH</name>
<organism evidence="6 7">
    <name type="scientific">Labrys monachus</name>
    <dbReference type="NCBI Taxonomy" id="217067"/>
    <lineage>
        <taxon>Bacteria</taxon>
        <taxon>Pseudomonadati</taxon>
        <taxon>Pseudomonadota</taxon>
        <taxon>Alphaproteobacteria</taxon>
        <taxon>Hyphomicrobiales</taxon>
        <taxon>Xanthobacteraceae</taxon>
        <taxon>Labrys</taxon>
    </lineage>
</organism>
<evidence type="ECO:0000256" key="2">
    <source>
        <dbReference type="ARBA" id="ARBA00007639"/>
    </source>
</evidence>
<proteinExistence type="inferred from homology"/>
<dbReference type="SUPFAM" id="SSF53822">
    <property type="entry name" value="Periplasmic binding protein-like I"/>
    <property type="match status" value="1"/>
</dbReference>
<dbReference type="Proteomes" id="UP001237448">
    <property type="component" value="Unassembled WGS sequence"/>
</dbReference>
<dbReference type="InterPro" id="IPR028082">
    <property type="entry name" value="Peripla_BP_I"/>
</dbReference>
<gene>
    <name evidence="6" type="ORF">J3R73_001208</name>
</gene>
<protein>
    <submittedName>
        <fullName evidence="6">Ribose transport system substrate-binding protein/inositol transport system substrate-binding protein</fullName>
    </submittedName>
</protein>
<dbReference type="InterPro" id="IPR025997">
    <property type="entry name" value="SBP_2_dom"/>
</dbReference>
<evidence type="ECO:0000313" key="7">
    <source>
        <dbReference type="Proteomes" id="UP001237448"/>
    </source>
</evidence>
<sequence>MKTFRRAAILAAALLSATAMSRAASAGETTIGIAVPNLASSFWISAVYGMEAEAKTAHVTIIKLNAGGDANTSQQISQIQDLIQRKVDAIVVGATNGDGVKAIVERAIAAGIPVVGISSPPNTPKLASVVSADHYGMGKLQAQCLAKAIGGKGNVAMMAGPSGQAWSDRRALGFKETLAAEAPAVKIVAESRLADNRNAALSTAEDWTQRFPDLAGVYAATDDMAAGIVSAFKEAGTPVHVSASNFSPTAQQMLKDGDIACTSIQEVVVQGRDALQQAVNAATKKQVEPQVVTPALLVTRDNMATVDLSSAVAPADYRP</sequence>
<comment type="similarity">
    <text evidence="2">Belongs to the bacterial solute-binding protein 2 family.</text>
</comment>
<dbReference type="EMBL" id="JAUSVK010000001">
    <property type="protein sequence ID" value="MDQ0391416.1"/>
    <property type="molecule type" value="Genomic_DNA"/>
</dbReference>
<feature type="signal peptide" evidence="4">
    <location>
        <begin position="1"/>
        <end position="26"/>
    </location>
</feature>
<dbReference type="Gene3D" id="3.40.50.2300">
    <property type="match status" value="2"/>
</dbReference>
<evidence type="ECO:0000256" key="1">
    <source>
        <dbReference type="ARBA" id="ARBA00004196"/>
    </source>
</evidence>
<comment type="caution">
    <text evidence="6">The sequence shown here is derived from an EMBL/GenBank/DDBJ whole genome shotgun (WGS) entry which is preliminary data.</text>
</comment>
<reference evidence="6 7" key="1">
    <citation type="submission" date="2023-07" db="EMBL/GenBank/DDBJ databases">
        <title>Genomic Encyclopedia of Type Strains, Phase IV (KMG-IV): sequencing the most valuable type-strain genomes for metagenomic binning, comparative biology and taxonomic classification.</title>
        <authorList>
            <person name="Goeker M."/>
        </authorList>
    </citation>
    <scope>NUCLEOTIDE SEQUENCE [LARGE SCALE GENOMIC DNA]</scope>
    <source>
        <strain evidence="6 7">DSM 5896</strain>
    </source>
</reference>
<evidence type="ECO:0000259" key="5">
    <source>
        <dbReference type="Pfam" id="PF13407"/>
    </source>
</evidence>
<dbReference type="PANTHER" id="PTHR46847:SF1">
    <property type="entry name" value="D-ALLOSE-BINDING PERIPLASMIC PROTEIN-RELATED"/>
    <property type="match status" value="1"/>
</dbReference>
<accession>A0ABU0FA55</accession>
<dbReference type="PANTHER" id="PTHR46847">
    <property type="entry name" value="D-ALLOSE-BINDING PERIPLASMIC PROTEIN-RELATED"/>
    <property type="match status" value="1"/>
</dbReference>
<evidence type="ECO:0000256" key="4">
    <source>
        <dbReference type="SAM" id="SignalP"/>
    </source>
</evidence>
<evidence type="ECO:0000256" key="3">
    <source>
        <dbReference type="ARBA" id="ARBA00022729"/>
    </source>
</evidence>
<dbReference type="Pfam" id="PF13407">
    <property type="entry name" value="Peripla_BP_4"/>
    <property type="match status" value="1"/>
</dbReference>
<evidence type="ECO:0000313" key="6">
    <source>
        <dbReference type="EMBL" id="MDQ0391416.1"/>
    </source>
</evidence>
<keyword evidence="3 4" id="KW-0732">Signal</keyword>
<feature type="chain" id="PRO_5046470709" evidence="4">
    <location>
        <begin position="27"/>
        <end position="319"/>
    </location>
</feature>
<dbReference type="RefSeq" id="WP_307423685.1">
    <property type="nucleotide sequence ID" value="NZ_JAUSVK010000001.1"/>
</dbReference>